<dbReference type="AlphaFoldDB" id="A0A165HKG1"/>
<name>A0A165HKG1_9BACL</name>
<dbReference type="NCBIfam" id="TIGR01891">
    <property type="entry name" value="amidohydrolases"/>
    <property type="match status" value="1"/>
</dbReference>
<dbReference type="Gene3D" id="3.30.70.360">
    <property type="match status" value="1"/>
</dbReference>
<gene>
    <name evidence="1" type="ORF">AV656_03335</name>
</gene>
<reference evidence="1 2" key="1">
    <citation type="submission" date="2016-01" db="EMBL/GenBank/DDBJ databases">
        <title>Whole genome sequencing of Bhargavaea cecembensis T14.</title>
        <authorList>
            <person name="Hong K.W."/>
        </authorList>
    </citation>
    <scope>NUCLEOTIDE SEQUENCE [LARGE SCALE GENOMIC DNA]</scope>
    <source>
        <strain evidence="1 2">T14</strain>
    </source>
</reference>
<dbReference type="Proteomes" id="UP000076490">
    <property type="component" value="Unassembled WGS sequence"/>
</dbReference>
<dbReference type="Pfam" id="PF01546">
    <property type="entry name" value="Peptidase_M20"/>
    <property type="match status" value="1"/>
</dbReference>
<dbReference type="InterPro" id="IPR017145">
    <property type="entry name" value="Aminobenzoyl-glu_utiliz_pB"/>
</dbReference>
<dbReference type="SUPFAM" id="SSF53187">
    <property type="entry name" value="Zn-dependent exopeptidases"/>
    <property type="match status" value="1"/>
</dbReference>
<dbReference type="RefSeq" id="WP_063178785.1">
    <property type="nucleotide sequence ID" value="NZ_LQNT01000001.1"/>
</dbReference>
<dbReference type="InterPro" id="IPR036264">
    <property type="entry name" value="Bact_exopeptidase_dim_dom"/>
</dbReference>
<comment type="caution">
    <text evidence="1">The sequence shown here is derived from an EMBL/GenBank/DDBJ whole genome shotgun (WGS) entry which is preliminary data.</text>
</comment>
<keyword evidence="1" id="KW-0378">Hydrolase</keyword>
<dbReference type="InterPro" id="IPR017439">
    <property type="entry name" value="Amidohydrolase"/>
</dbReference>
<dbReference type="InterPro" id="IPR052030">
    <property type="entry name" value="Peptidase_M20/M20A_hydrolases"/>
</dbReference>
<protein>
    <submittedName>
        <fullName evidence="1">Amidohydrolase</fullName>
    </submittedName>
</protein>
<dbReference type="GO" id="GO:0016805">
    <property type="term" value="F:dipeptidase activity"/>
    <property type="evidence" value="ECO:0007669"/>
    <property type="project" value="TreeGrafter"/>
</dbReference>
<dbReference type="GO" id="GO:0071713">
    <property type="term" value="F:para-aminobenzoyl-glutamate hydrolase activity"/>
    <property type="evidence" value="ECO:0007669"/>
    <property type="project" value="TreeGrafter"/>
</dbReference>
<dbReference type="OrthoDB" id="9781032at2"/>
<dbReference type="PIRSF" id="PIRSF037227">
    <property type="entry name" value="Aminobenzoyl-glu_utiliz_pB"/>
    <property type="match status" value="1"/>
</dbReference>
<dbReference type="PANTHER" id="PTHR30575:SF0">
    <property type="entry name" value="XAA-ARG DIPEPTIDASE"/>
    <property type="match status" value="1"/>
</dbReference>
<dbReference type="SUPFAM" id="SSF55031">
    <property type="entry name" value="Bacterial exopeptidase dimerisation domain"/>
    <property type="match status" value="1"/>
</dbReference>
<evidence type="ECO:0000313" key="1">
    <source>
        <dbReference type="EMBL" id="KZE40308.1"/>
    </source>
</evidence>
<proteinExistence type="predicted"/>
<organism evidence="1 2">
    <name type="scientific">Bhargavaea cecembensis</name>
    <dbReference type="NCBI Taxonomy" id="394098"/>
    <lineage>
        <taxon>Bacteria</taxon>
        <taxon>Bacillati</taxon>
        <taxon>Bacillota</taxon>
        <taxon>Bacilli</taxon>
        <taxon>Bacillales</taxon>
        <taxon>Caryophanaceae</taxon>
        <taxon>Bhargavaea</taxon>
    </lineage>
</organism>
<evidence type="ECO:0000313" key="2">
    <source>
        <dbReference type="Proteomes" id="UP000076490"/>
    </source>
</evidence>
<dbReference type="CDD" id="cd05673">
    <property type="entry name" value="M20_Acy1L2_AbgB"/>
    <property type="match status" value="1"/>
</dbReference>
<dbReference type="GO" id="GO:0046657">
    <property type="term" value="P:folic acid catabolic process"/>
    <property type="evidence" value="ECO:0007669"/>
    <property type="project" value="TreeGrafter"/>
</dbReference>
<dbReference type="InterPro" id="IPR002933">
    <property type="entry name" value="Peptidase_M20"/>
</dbReference>
<dbReference type="FunFam" id="3.30.70.360:FF:000004">
    <property type="entry name" value="Peptidase M20 domain-containing protein 2"/>
    <property type="match status" value="1"/>
</dbReference>
<sequence>MGYHEIISKLIEQKKDRYIELSDQVWSCPELYFAEHRSSEILAGALEEEGFEVQRKAAGLETGFVASFGSGKPVIAVLGEFDALAGLSQEKGLTKQNPVEAGGNGHGCGHNLLGTGSLAAAVAVKAYMEETGLKGTIRYYGCPAEENGSGKAYMVREGLFEDVDLAFSWHPMTKPSVWHVSTLANYAVRFKFKGKSAHAAAAPHLGRSALDAVELMNVGVNYLREHIVPEARIHYAITDAGGASPNVVQADAEVLYFIRAPKKQQVKELTERVNNIAKGAALMTGTSLEAVFEGAASDLVPNSVLAETMYRHLSAIGVPSYDEQDYRFAEEIQATLSREDIEADLTGPDRETVRKLKNKAIADFIAPFAEEAAMAGSTDVGDVSWVVPTTQCLTACFALGTPLHTWQVVSQGAMPIAHKGMLQAAKVIACTAIDAMENQEIIESATAEWKERLDGESYVSLIPDDKTPPKR</sequence>
<dbReference type="PANTHER" id="PTHR30575">
    <property type="entry name" value="PEPTIDASE M20"/>
    <property type="match status" value="1"/>
</dbReference>
<dbReference type="GO" id="GO:0005737">
    <property type="term" value="C:cytoplasm"/>
    <property type="evidence" value="ECO:0007669"/>
    <property type="project" value="TreeGrafter"/>
</dbReference>
<dbReference type="Gene3D" id="3.40.630.10">
    <property type="entry name" value="Zn peptidases"/>
    <property type="match status" value="2"/>
</dbReference>
<accession>A0A165HKG1</accession>
<dbReference type="EMBL" id="LQNT01000001">
    <property type="protein sequence ID" value="KZE40308.1"/>
    <property type="molecule type" value="Genomic_DNA"/>
</dbReference>